<evidence type="ECO:0000313" key="3">
    <source>
        <dbReference type="Proteomes" id="UP000183376"/>
    </source>
</evidence>
<reference evidence="2 3" key="1">
    <citation type="submission" date="2016-10" db="EMBL/GenBank/DDBJ databases">
        <authorList>
            <person name="de Groot N.N."/>
        </authorList>
    </citation>
    <scope>NUCLEOTIDE SEQUENCE [LARGE SCALE GENOMIC DNA]</scope>
    <source>
        <strain evidence="2 3">DSM 44149</strain>
    </source>
</reference>
<dbReference type="AlphaFoldDB" id="A0A1G9YBY8"/>
<proteinExistence type="predicted"/>
<evidence type="ECO:0000313" key="2">
    <source>
        <dbReference type="EMBL" id="SDN06166.1"/>
    </source>
</evidence>
<dbReference type="EMBL" id="LT629701">
    <property type="protein sequence ID" value="SDN06166.1"/>
    <property type="molecule type" value="Genomic_DNA"/>
</dbReference>
<organism evidence="2 3">
    <name type="scientific">Allokutzneria albata</name>
    <name type="common">Kibdelosporangium albatum</name>
    <dbReference type="NCBI Taxonomy" id="211114"/>
    <lineage>
        <taxon>Bacteria</taxon>
        <taxon>Bacillati</taxon>
        <taxon>Actinomycetota</taxon>
        <taxon>Actinomycetes</taxon>
        <taxon>Pseudonocardiales</taxon>
        <taxon>Pseudonocardiaceae</taxon>
        <taxon>Allokutzneria</taxon>
    </lineage>
</organism>
<keyword evidence="3" id="KW-1185">Reference proteome</keyword>
<protein>
    <submittedName>
        <fullName evidence="2">Uncharacterized protein</fullName>
    </submittedName>
</protein>
<evidence type="ECO:0000256" key="1">
    <source>
        <dbReference type="SAM" id="MobiDB-lite"/>
    </source>
</evidence>
<feature type="compositionally biased region" description="Basic and acidic residues" evidence="1">
    <location>
        <begin position="105"/>
        <end position="115"/>
    </location>
</feature>
<dbReference type="Proteomes" id="UP000183376">
    <property type="component" value="Chromosome I"/>
</dbReference>
<gene>
    <name evidence="2" type="ORF">SAMN04489726_4705</name>
</gene>
<dbReference type="RefSeq" id="WP_156051634.1">
    <property type="nucleotide sequence ID" value="NZ_JOEF01000030.1"/>
</dbReference>
<accession>A0A1G9YBY8</accession>
<dbReference type="STRING" id="211114.SAMN04489726_4705"/>
<name>A0A1G9YBY8_ALLAB</name>
<sequence length="133" mass="14554">MEGKGNDSARHCAMLCDDAGEALDQAVLVLGRLTLWARVHPAELPPRLLTAAVRLGNDMSDLLAELYEFTEDTQCRIELPQSSATILAFPRRSRNSPKLVSSLARAERGTEKQDEGSSSPECAEQEGKADDER</sequence>
<feature type="region of interest" description="Disordered" evidence="1">
    <location>
        <begin position="93"/>
        <end position="133"/>
    </location>
</feature>